<dbReference type="OrthoDB" id="9806430at2"/>
<evidence type="ECO:0000259" key="6">
    <source>
        <dbReference type="Pfam" id="PF02885"/>
    </source>
</evidence>
<feature type="domain" description="Glycosyl transferase family 3 N-terminal" evidence="6">
    <location>
        <begin position="13"/>
        <end position="69"/>
    </location>
</feature>
<keyword evidence="1 4" id="KW-0328">Glycosyltransferase</keyword>
<feature type="binding site" evidence="4">
    <location>
        <position position="242"/>
    </location>
    <ligand>
        <name>Mg(2+)</name>
        <dbReference type="ChEBI" id="CHEBI:18420"/>
        <label>2</label>
    </ligand>
</feature>
<feature type="binding site" evidence="4">
    <location>
        <begin position="100"/>
        <end position="103"/>
    </location>
    <ligand>
        <name>5-phospho-alpha-D-ribose 1-diphosphate</name>
        <dbReference type="ChEBI" id="CHEBI:58017"/>
    </ligand>
</feature>
<sequence>MSHETELRRFGKLISSIASGHVMSREESCEAYRQVILDLQPELQQGAFLLAHFMRNPTVEELSGAWDALDRYDTAKIAVEGDASVCDIVGTGSDPMKTLNCSTPASLIAAACGLRMAKKGARLVTGVSGASDVFECLGIDLDLPLERAGEALRETGICYLPGEAFLKSGWSRLIRNMRFTTAFNILGPLTRPCPENNCAVIGAYAPEICDRMIAIQKEIGMEAVVAPYGMVEGMGPENGIDEYSLSGTTRVVELRKGSVSVHQVTPEDFGMKRVPFSSIASRATAGENAAVVLDVLQGKSDGAEADFFCMNAAAALYIAGMAPDYKKAADMARQALASGAAFRKLEDLRAFQGKDQLCCV</sequence>
<feature type="binding site" evidence="4">
    <location>
        <position position="90"/>
    </location>
    <ligand>
        <name>anthranilate</name>
        <dbReference type="ChEBI" id="CHEBI:16567"/>
        <label>1</label>
    </ligand>
</feature>
<dbReference type="GO" id="GO:0004048">
    <property type="term" value="F:anthranilate phosphoribosyltransferase activity"/>
    <property type="evidence" value="ECO:0007669"/>
    <property type="project" value="UniProtKB-UniRule"/>
</dbReference>
<protein>
    <recommendedName>
        <fullName evidence="4">Anthranilate phosphoribosyltransferase</fullName>
        <ecNumber evidence="4">2.4.2.18</ecNumber>
    </recommendedName>
</protein>
<evidence type="ECO:0000256" key="3">
    <source>
        <dbReference type="ARBA" id="ARBA00022723"/>
    </source>
</evidence>
<comment type="caution">
    <text evidence="4">Lacks conserved residue(s) required for the propagation of feature annotation.</text>
</comment>
<feature type="binding site" evidence="4">
    <location>
        <position position="130"/>
    </location>
    <ligand>
        <name>5-phospho-alpha-D-ribose 1-diphosphate</name>
        <dbReference type="ChEBI" id="CHEBI:58017"/>
    </ligand>
</feature>
<feature type="domain" description="Glycosyl transferase family 3" evidence="5">
    <location>
        <begin position="84"/>
        <end position="341"/>
    </location>
</feature>
<comment type="pathway">
    <text evidence="4">Amino-acid biosynthesis; L-tryptophan biosynthesis; L-tryptophan from chorismate: step 2/5.</text>
</comment>
<comment type="function">
    <text evidence="4">Catalyzes the transfer of the phosphoribosyl group of 5-phosphorylribose-1-pyrophosphate (PRPP) to anthranilate to yield N-(5'-phosphoribosyl)-anthranilate (PRA).</text>
</comment>
<evidence type="ECO:0000259" key="5">
    <source>
        <dbReference type="Pfam" id="PF00591"/>
    </source>
</evidence>
<dbReference type="STRING" id="290315.Clim_1114"/>
<keyword evidence="4" id="KW-0028">Amino-acid biosynthesis</keyword>
<dbReference type="PANTHER" id="PTHR43285">
    <property type="entry name" value="ANTHRANILATE PHOSPHORIBOSYLTRANSFERASE"/>
    <property type="match status" value="1"/>
</dbReference>
<dbReference type="eggNOG" id="COG0547">
    <property type="taxonomic scope" value="Bacteria"/>
</dbReference>
<comment type="cofactor">
    <cofactor evidence="4">
        <name>Mg(2+)</name>
        <dbReference type="ChEBI" id="CHEBI:18420"/>
    </cofactor>
    <text evidence="4">Binds 2 magnesium ions per monomer.</text>
</comment>
<dbReference type="AlphaFoldDB" id="B3ECA8"/>
<dbReference type="GO" id="GO:0000162">
    <property type="term" value="P:L-tryptophan biosynthetic process"/>
    <property type="evidence" value="ECO:0007669"/>
    <property type="project" value="UniProtKB-UniRule"/>
</dbReference>
<evidence type="ECO:0000313" key="7">
    <source>
        <dbReference type="EMBL" id="ACD90183.1"/>
    </source>
</evidence>
<dbReference type="HAMAP" id="MF_00211">
    <property type="entry name" value="TrpD"/>
    <property type="match status" value="1"/>
</dbReference>
<name>B3ECA8_CHLL2</name>
<feature type="binding site" evidence="4">
    <location>
        <position position="242"/>
    </location>
    <ligand>
        <name>Mg(2+)</name>
        <dbReference type="ChEBI" id="CHEBI:18420"/>
        <label>1</label>
    </ligand>
</feature>
<dbReference type="SUPFAM" id="SSF47648">
    <property type="entry name" value="Nucleoside phosphorylase/phosphoribosyltransferase N-terminal domain"/>
    <property type="match status" value="1"/>
</dbReference>
<comment type="catalytic activity">
    <reaction evidence="4">
        <text>N-(5-phospho-beta-D-ribosyl)anthranilate + diphosphate = 5-phospho-alpha-D-ribose 1-diphosphate + anthranilate</text>
        <dbReference type="Rhea" id="RHEA:11768"/>
        <dbReference type="ChEBI" id="CHEBI:16567"/>
        <dbReference type="ChEBI" id="CHEBI:18277"/>
        <dbReference type="ChEBI" id="CHEBI:33019"/>
        <dbReference type="ChEBI" id="CHEBI:58017"/>
        <dbReference type="EC" id="2.4.2.18"/>
    </reaction>
</comment>
<evidence type="ECO:0000256" key="2">
    <source>
        <dbReference type="ARBA" id="ARBA00022679"/>
    </source>
</evidence>
<dbReference type="HOGENOM" id="CLU_034315_3_0_10"/>
<reference evidence="7 8" key="1">
    <citation type="submission" date="2008-05" db="EMBL/GenBank/DDBJ databases">
        <title>Complete sequence of Chlorobium limicola DSM 245.</title>
        <authorList>
            <consortium name="US DOE Joint Genome Institute"/>
            <person name="Lucas S."/>
            <person name="Copeland A."/>
            <person name="Lapidus A."/>
            <person name="Glavina del Rio T."/>
            <person name="Dalin E."/>
            <person name="Tice H."/>
            <person name="Bruce D."/>
            <person name="Goodwin L."/>
            <person name="Pitluck S."/>
            <person name="Schmutz J."/>
            <person name="Larimer F."/>
            <person name="Land M."/>
            <person name="Hauser L."/>
            <person name="Kyrpides N."/>
            <person name="Ovchinnikova G."/>
            <person name="Zhao F."/>
            <person name="Li T."/>
            <person name="Liu Z."/>
            <person name="Overmann J."/>
            <person name="Bryant D.A."/>
            <person name="Richardson P."/>
        </authorList>
    </citation>
    <scope>NUCLEOTIDE SEQUENCE [LARGE SCALE GENOMIC DNA]</scope>
    <source>
        <strain evidence="8">DSM 245 / NBRC 103803 / 6330</strain>
    </source>
</reference>
<dbReference type="InterPro" id="IPR000312">
    <property type="entry name" value="Glycosyl_Trfase_fam3"/>
</dbReference>
<dbReference type="RefSeq" id="WP_012466060.1">
    <property type="nucleotide sequence ID" value="NC_010803.1"/>
</dbReference>
<dbReference type="InterPro" id="IPR005940">
    <property type="entry name" value="Anthranilate_Pribosyl_Tfrase"/>
</dbReference>
<comment type="similarity">
    <text evidence="4">Belongs to the anthranilate phosphoribosyltransferase family.</text>
</comment>
<dbReference type="GO" id="GO:0000287">
    <property type="term" value="F:magnesium ion binding"/>
    <property type="evidence" value="ECO:0007669"/>
    <property type="project" value="UniProtKB-UniRule"/>
</dbReference>
<dbReference type="Gene3D" id="3.40.1030.10">
    <property type="entry name" value="Nucleoside phosphorylase/phosphoribosyltransferase catalytic domain"/>
    <property type="match status" value="1"/>
</dbReference>
<dbReference type="Pfam" id="PF00591">
    <property type="entry name" value="Glycos_transf_3"/>
    <property type="match status" value="1"/>
</dbReference>
<evidence type="ECO:0000256" key="4">
    <source>
        <dbReference type="HAMAP-Rule" id="MF_00211"/>
    </source>
</evidence>
<keyword evidence="4" id="KW-0057">Aromatic amino acid biosynthesis</keyword>
<gene>
    <name evidence="4" type="primary">trpD</name>
    <name evidence="7" type="ordered locus">Clim_1114</name>
</gene>
<feature type="binding site" evidence="4">
    <location>
        <position position="102"/>
    </location>
    <ligand>
        <name>Mg(2+)</name>
        <dbReference type="ChEBI" id="CHEBI:18420"/>
        <label>1</label>
    </ligand>
</feature>
<keyword evidence="4" id="KW-0822">Tryptophan biosynthesis</keyword>
<dbReference type="GO" id="GO:0005829">
    <property type="term" value="C:cytosol"/>
    <property type="evidence" value="ECO:0007669"/>
    <property type="project" value="TreeGrafter"/>
</dbReference>
<dbReference type="PANTHER" id="PTHR43285:SF2">
    <property type="entry name" value="ANTHRANILATE PHOSPHORIBOSYLTRANSFERASE"/>
    <property type="match status" value="1"/>
</dbReference>
<proteinExistence type="inferred from homology"/>
<comment type="subunit">
    <text evidence="4">Homodimer.</text>
</comment>
<feature type="binding site" evidence="4">
    <location>
        <begin position="118"/>
        <end position="126"/>
    </location>
    <ligand>
        <name>5-phospho-alpha-D-ribose 1-diphosphate</name>
        <dbReference type="ChEBI" id="CHEBI:58017"/>
    </ligand>
</feature>
<dbReference type="InterPro" id="IPR017459">
    <property type="entry name" value="Glycosyl_Trfase_fam3_N_dom"/>
</dbReference>
<dbReference type="Proteomes" id="UP000008841">
    <property type="component" value="Chromosome"/>
</dbReference>
<feature type="binding site" evidence="4">
    <location>
        <position position="90"/>
    </location>
    <ligand>
        <name>5-phospho-alpha-D-ribose 1-diphosphate</name>
        <dbReference type="ChEBI" id="CHEBI:58017"/>
    </ligand>
</feature>
<dbReference type="EC" id="2.4.2.18" evidence="4"/>
<dbReference type="Pfam" id="PF02885">
    <property type="entry name" value="Glycos_trans_3N"/>
    <property type="match status" value="1"/>
</dbReference>
<dbReference type="KEGG" id="cli:Clim_1114"/>
<keyword evidence="4" id="KW-0460">Magnesium</keyword>
<feature type="binding site" evidence="4">
    <location>
        <position position="98"/>
    </location>
    <ligand>
        <name>5-phospho-alpha-D-ribose 1-diphosphate</name>
        <dbReference type="ChEBI" id="CHEBI:58017"/>
    </ligand>
</feature>
<evidence type="ECO:0000256" key="1">
    <source>
        <dbReference type="ARBA" id="ARBA00022676"/>
    </source>
</evidence>
<dbReference type="NCBIfam" id="TIGR01245">
    <property type="entry name" value="trpD"/>
    <property type="match status" value="1"/>
</dbReference>
<accession>B3ECA8</accession>
<dbReference type="Gene3D" id="1.20.970.10">
    <property type="entry name" value="Transferase, Pyrimidine Nucleoside Phosphorylase, Chain C"/>
    <property type="match status" value="1"/>
</dbReference>
<dbReference type="InterPro" id="IPR035902">
    <property type="entry name" value="Nuc_phospho_transferase"/>
</dbReference>
<dbReference type="SUPFAM" id="SSF52418">
    <property type="entry name" value="Nucleoside phosphorylase/phosphoribosyltransferase catalytic domain"/>
    <property type="match status" value="1"/>
</dbReference>
<feature type="binding site" evidence="4">
    <location>
        <position position="241"/>
    </location>
    <ligand>
        <name>Mg(2+)</name>
        <dbReference type="ChEBI" id="CHEBI:18420"/>
        <label>2</label>
    </ligand>
</feature>
<evidence type="ECO:0000313" key="8">
    <source>
        <dbReference type="Proteomes" id="UP000008841"/>
    </source>
</evidence>
<organism evidence="7 8">
    <name type="scientific">Chlorobium limicola (strain DSM 245 / NBRC 103803 / 6330)</name>
    <dbReference type="NCBI Taxonomy" id="290315"/>
    <lineage>
        <taxon>Bacteria</taxon>
        <taxon>Pseudomonadati</taxon>
        <taxon>Chlorobiota</taxon>
        <taxon>Chlorobiia</taxon>
        <taxon>Chlorobiales</taxon>
        <taxon>Chlorobiaceae</taxon>
        <taxon>Chlorobium/Pelodictyon group</taxon>
        <taxon>Chlorobium</taxon>
    </lineage>
</organism>
<keyword evidence="3 4" id="KW-0479">Metal-binding</keyword>
<keyword evidence="2 4" id="KW-0808">Transferase</keyword>
<dbReference type="EMBL" id="CP001097">
    <property type="protein sequence ID" value="ACD90183.1"/>
    <property type="molecule type" value="Genomic_DNA"/>
</dbReference>
<dbReference type="InterPro" id="IPR036320">
    <property type="entry name" value="Glycosyl_Trfase_fam3_N_dom_sf"/>
</dbReference>